<dbReference type="EMBL" id="JAAZSR010000014">
    <property type="protein sequence ID" value="NKX49386.1"/>
    <property type="molecule type" value="Genomic_DNA"/>
</dbReference>
<dbReference type="GO" id="GO:0016787">
    <property type="term" value="F:hydrolase activity"/>
    <property type="evidence" value="ECO:0007669"/>
    <property type="project" value="UniProtKB-KW"/>
</dbReference>
<name>A0ABX1JKX2_9MICC</name>
<dbReference type="Proteomes" id="UP000523795">
    <property type="component" value="Unassembled WGS sequence"/>
</dbReference>
<evidence type="ECO:0000256" key="1">
    <source>
        <dbReference type="SAM" id="MobiDB-lite"/>
    </source>
</evidence>
<keyword evidence="3" id="KW-1185">Reference proteome</keyword>
<dbReference type="Pfam" id="PF07722">
    <property type="entry name" value="Peptidase_C26"/>
    <property type="match status" value="1"/>
</dbReference>
<dbReference type="PANTHER" id="PTHR43235:SF1">
    <property type="entry name" value="GLUTAMINE AMIDOTRANSFERASE PB2B2.05-RELATED"/>
    <property type="match status" value="1"/>
</dbReference>
<keyword evidence="2" id="KW-0378">Hydrolase</keyword>
<dbReference type="InterPro" id="IPR044668">
    <property type="entry name" value="PuuD-like"/>
</dbReference>
<organism evidence="2 3">
    <name type="scientific">Arthrobacter deserti</name>
    <dbReference type="NCBI Taxonomy" id="1742687"/>
    <lineage>
        <taxon>Bacteria</taxon>
        <taxon>Bacillati</taxon>
        <taxon>Actinomycetota</taxon>
        <taxon>Actinomycetes</taxon>
        <taxon>Micrococcales</taxon>
        <taxon>Micrococcaceae</taxon>
        <taxon>Arthrobacter</taxon>
    </lineage>
</organism>
<dbReference type="SUPFAM" id="SSF52317">
    <property type="entry name" value="Class I glutamine amidotransferase-like"/>
    <property type="match status" value="1"/>
</dbReference>
<evidence type="ECO:0000313" key="3">
    <source>
        <dbReference type="Proteomes" id="UP000523795"/>
    </source>
</evidence>
<dbReference type="InterPro" id="IPR029062">
    <property type="entry name" value="Class_I_gatase-like"/>
</dbReference>
<protein>
    <submittedName>
        <fullName evidence="2">Gamma-glutamyl-gamma-aminobutyrate hydrolase family protein</fullName>
    </submittedName>
</protein>
<dbReference type="InterPro" id="IPR011697">
    <property type="entry name" value="Peptidase_C26"/>
</dbReference>
<evidence type="ECO:0000313" key="2">
    <source>
        <dbReference type="EMBL" id="NKX49386.1"/>
    </source>
</evidence>
<gene>
    <name evidence="2" type="ORF">HER39_02075</name>
</gene>
<dbReference type="Gene3D" id="3.40.50.880">
    <property type="match status" value="1"/>
</dbReference>
<feature type="region of interest" description="Disordered" evidence="1">
    <location>
        <begin position="1"/>
        <end position="22"/>
    </location>
</feature>
<accession>A0ABX1JKX2</accession>
<dbReference type="PANTHER" id="PTHR43235">
    <property type="entry name" value="GLUTAMINE AMIDOTRANSFERASE PB2B2.05-RELATED"/>
    <property type="match status" value="1"/>
</dbReference>
<comment type="caution">
    <text evidence="2">The sequence shown here is derived from an EMBL/GenBank/DDBJ whole genome shotgun (WGS) entry which is preliminary data.</text>
</comment>
<reference evidence="2 3" key="1">
    <citation type="submission" date="2020-04" db="EMBL/GenBank/DDBJ databases">
        <authorList>
            <person name="Liu S."/>
        </authorList>
    </citation>
    <scope>NUCLEOTIDE SEQUENCE [LARGE SCALE GENOMIC DNA]</scope>
    <source>
        <strain evidence="2 3">CGMCC 1.15091</strain>
    </source>
</reference>
<sequence length="252" mass="26356">MSQAPDRHRNSRPRIALSYARTAPGHPPRFAAELARLAARAAAGVEAAGGDAVVIDSSSGTVFRAGDFDGVLILGGGDVDPARYGGNSAEPTIHGVDSQADETEIDLVLGAYGQGRPVFGICRGLQLINVAFGGSLVEDLGRESVHRVHQEDAPMALHKVCVEPGSMLAGALGTGPVAVQSGHHQAVRRLGDRLQVSATADDGVVEAVELARPEEGWLVAVQWHREDEGSPDGQLAALLEPFVTACREALVR</sequence>
<proteinExistence type="predicted"/>
<dbReference type="PROSITE" id="PS51273">
    <property type="entry name" value="GATASE_TYPE_1"/>
    <property type="match status" value="1"/>
</dbReference>